<organism evidence="1 2">
    <name type="scientific">Liparis tanakae</name>
    <name type="common">Tanaka's snailfish</name>
    <dbReference type="NCBI Taxonomy" id="230148"/>
    <lineage>
        <taxon>Eukaryota</taxon>
        <taxon>Metazoa</taxon>
        <taxon>Chordata</taxon>
        <taxon>Craniata</taxon>
        <taxon>Vertebrata</taxon>
        <taxon>Euteleostomi</taxon>
        <taxon>Actinopterygii</taxon>
        <taxon>Neopterygii</taxon>
        <taxon>Teleostei</taxon>
        <taxon>Neoteleostei</taxon>
        <taxon>Acanthomorphata</taxon>
        <taxon>Eupercaria</taxon>
        <taxon>Perciformes</taxon>
        <taxon>Cottioidei</taxon>
        <taxon>Cottales</taxon>
        <taxon>Liparidae</taxon>
        <taxon>Liparis</taxon>
    </lineage>
</organism>
<proteinExistence type="predicted"/>
<comment type="caution">
    <text evidence="1">The sequence shown here is derived from an EMBL/GenBank/DDBJ whole genome shotgun (WGS) entry which is preliminary data.</text>
</comment>
<gene>
    <name evidence="1" type="ORF">EYF80_063246</name>
</gene>
<dbReference type="EMBL" id="SRLO01009864">
    <property type="protein sequence ID" value="TNN26619.1"/>
    <property type="molecule type" value="Genomic_DNA"/>
</dbReference>
<dbReference type="Proteomes" id="UP000314294">
    <property type="component" value="Unassembled WGS sequence"/>
</dbReference>
<sequence length="64" mass="6493">MQRDNVVSGLVYLGLAPGGRSLGSCTWVLPPVLSCTAVLDSAVLAAKALKEAPKTLLAPNAISS</sequence>
<name>A0A4Z2ECQ7_9TELE</name>
<evidence type="ECO:0000313" key="2">
    <source>
        <dbReference type="Proteomes" id="UP000314294"/>
    </source>
</evidence>
<accession>A0A4Z2ECQ7</accession>
<protein>
    <submittedName>
        <fullName evidence="1">Uncharacterized protein</fullName>
    </submittedName>
</protein>
<keyword evidence="2" id="KW-1185">Reference proteome</keyword>
<evidence type="ECO:0000313" key="1">
    <source>
        <dbReference type="EMBL" id="TNN26619.1"/>
    </source>
</evidence>
<dbReference type="AlphaFoldDB" id="A0A4Z2ECQ7"/>
<reference evidence="1 2" key="1">
    <citation type="submission" date="2019-03" db="EMBL/GenBank/DDBJ databases">
        <title>First draft genome of Liparis tanakae, snailfish: a comprehensive survey of snailfish specific genes.</title>
        <authorList>
            <person name="Kim W."/>
            <person name="Song I."/>
            <person name="Jeong J.-H."/>
            <person name="Kim D."/>
            <person name="Kim S."/>
            <person name="Ryu S."/>
            <person name="Song J.Y."/>
            <person name="Lee S.K."/>
        </authorList>
    </citation>
    <scope>NUCLEOTIDE SEQUENCE [LARGE SCALE GENOMIC DNA]</scope>
    <source>
        <tissue evidence="1">Muscle</tissue>
    </source>
</reference>